<organism evidence="1 2">
    <name type="scientific">Candidatus Trichorickettsia mobilis</name>
    <dbReference type="NCBI Taxonomy" id="1346319"/>
    <lineage>
        <taxon>Bacteria</taxon>
        <taxon>Pseudomonadati</taxon>
        <taxon>Pseudomonadota</taxon>
        <taxon>Alphaproteobacteria</taxon>
        <taxon>Rickettsiales</taxon>
        <taxon>Rickettsiaceae</taxon>
        <taxon>Rickettsieae</taxon>
        <taxon>Candidatus Trichorickettsia</taxon>
    </lineage>
</organism>
<dbReference type="InterPro" id="IPR036249">
    <property type="entry name" value="Thioredoxin-like_sf"/>
</dbReference>
<evidence type="ECO:0000313" key="1">
    <source>
        <dbReference type="EMBL" id="WPY00572.1"/>
    </source>
</evidence>
<dbReference type="SUPFAM" id="SSF52833">
    <property type="entry name" value="Thioredoxin-like"/>
    <property type="match status" value="1"/>
</dbReference>
<sequence>MTVPHYDFHVFICNNQRDPNADRGCCQQKGAEQLIEYMKTAVKKSAIKNIRINKAGCLNECERGVSMVVYPEGRWYSIRSTEDIDRIVQSHFSSDAIVSDLLMK</sequence>
<dbReference type="RefSeq" id="WP_323738628.1">
    <property type="nucleotide sequence ID" value="NZ_CP112932.1"/>
</dbReference>
<dbReference type="CDD" id="cd02980">
    <property type="entry name" value="TRX_Fd_family"/>
    <property type="match status" value="1"/>
</dbReference>
<gene>
    <name evidence="1" type="ORF">Trichorick_00453</name>
</gene>
<accession>A0ABZ0UR99</accession>
<proteinExistence type="predicted"/>
<dbReference type="EMBL" id="CP112932">
    <property type="protein sequence ID" value="WPY00572.1"/>
    <property type="molecule type" value="Genomic_DNA"/>
</dbReference>
<keyword evidence="2" id="KW-1185">Reference proteome</keyword>
<dbReference type="Gene3D" id="3.40.30.10">
    <property type="entry name" value="Glutaredoxin"/>
    <property type="match status" value="1"/>
</dbReference>
<name>A0ABZ0UR99_9RICK</name>
<dbReference type="Proteomes" id="UP001326613">
    <property type="component" value="Chromosome"/>
</dbReference>
<evidence type="ECO:0000313" key="2">
    <source>
        <dbReference type="Proteomes" id="UP001326613"/>
    </source>
</evidence>
<reference evidence="1 2" key="1">
    <citation type="submission" date="2022-10" db="EMBL/GenBank/DDBJ databases">
        <title>Host association and intracellularity evolved multiple times independently in the Rickettsiales.</title>
        <authorList>
            <person name="Castelli M."/>
            <person name="Nardi T."/>
            <person name="Gammuto L."/>
            <person name="Bellinzona G."/>
            <person name="Sabaneyeva E."/>
            <person name="Potekhin A."/>
            <person name="Serra V."/>
            <person name="Petroni G."/>
            <person name="Sassera D."/>
        </authorList>
    </citation>
    <scope>NUCLEOTIDE SEQUENCE [LARGE SCALE GENOMIC DNA]</scope>
    <source>
        <strain evidence="1 2">Kr 154-4</strain>
    </source>
</reference>
<protein>
    <submittedName>
        <fullName evidence="1">2Fe-2S ferredoxin</fullName>
    </submittedName>
</protein>